<keyword evidence="2" id="KW-0963">Cytoplasm</keyword>
<evidence type="ECO:0000313" key="4">
    <source>
        <dbReference type="EMBL" id="AYJ39559.1"/>
    </source>
</evidence>
<dbReference type="Proteomes" id="UP000236162">
    <property type="component" value="Unassembled WGS sequence"/>
</dbReference>
<dbReference type="Proteomes" id="UP000277896">
    <property type="component" value="Chromosome"/>
</dbReference>
<dbReference type="InterPro" id="IPR014729">
    <property type="entry name" value="Rossmann-like_a/b/a_fold"/>
</dbReference>
<dbReference type="EMBL" id="SEHH01000092">
    <property type="protein sequence ID" value="TBX39674.1"/>
    <property type="molecule type" value="Genomic_DNA"/>
</dbReference>
<dbReference type="CDD" id="cd00293">
    <property type="entry name" value="USP-like"/>
    <property type="match status" value="1"/>
</dbReference>
<evidence type="ECO:0000313" key="6">
    <source>
        <dbReference type="EMBL" id="TBX39674.1"/>
    </source>
</evidence>
<dbReference type="eggNOG" id="COG0589">
    <property type="taxonomic scope" value="Bacteria"/>
</dbReference>
<gene>
    <name evidence="5" type="primary">uspA_8</name>
    <name evidence="6" type="ORF">EUZ87_12085</name>
    <name evidence="4" type="ORF">LP667_12470</name>
    <name evidence="5" type="ORF">LPPLD21_02452</name>
</gene>
<evidence type="ECO:0000313" key="9">
    <source>
        <dbReference type="Proteomes" id="UP000292648"/>
    </source>
</evidence>
<evidence type="ECO:0000256" key="1">
    <source>
        <dbReference type="ARBA" id="ARBA00008791"/>
    </source>
</evidence>
<sequence length="147" mass="16271">MSEMSPKEFKHILVGVDDSDDAQLAFRYAINRAKSDGAKLTIVSILEQDNMNVYEAMSKDFVHGQRKDLEEHVQQYQKLARDFGVAEVNAVVDEGDPGETIVKTVIPALKPDLLVIGSVAKHGVRKYFGSQAAYMAKHAPISVLVIR</sequence>
<reference evidence="6 9" key="3">
    <citation type="submission" date="2019-01" db="EMBL/GenBank/DDBJ databases">
        <title>Draft genome sequence of Lactobacillus paraplantarum OSY-TC318, a Producer of the novel lantibiotic Paraplantaracin TC318.</title>
        <authorList>
            <person name="Hussein W.E."/>
            <person name="Huang E."/>
            <person name="Yousef A.E."/>
        </authorList>
    </citation>
    <scope>NUCLEOTIDE SEQUENCE [LARGE SCALE GENOMIC DNA]</scope>
    <source>
        <strain evidence="6 9">OSY-TC318</strain>
    </source>
</reference>
<dbReference type="Proteomes" id="UP000292648">
    <property type="component" value="Unassembled WGS sequence"/>
</dbReference>
<organism evidence="6 9">
    <name type="scientific">Lactiplantibacillus paraplantarum</name>
    <dbReference type="NCBI Taxonomy" id="60520"/>
    <lineage>
        <taxon>Bacteria</taxon>
        <taxon>Bacillati</taxon>
        <taxon>Bacillota</taxon>
        <taxon>Bacilli</taxon>
        <taxon>Lactobacillales</taxon>
        <taxon>Lactobacillaceae</taxon>
        <taxon>Lactiplantibacillus</taxon>
    </lineage>
</organism>
<dbReference type="AlphaFoldDB" id="A0A098R982"/>
<dbReference type="InterPro" id="IPR006015">
    <property type="entry name" value="Universal_stress_UspA"/>
</dbReference>
<dbReference type="EMBL" id="CP032744">
    <property type="protein sequence ID" value="AYJ39559.1"/>
    <property type="molecule type" value="Genomic_DNA"/>
</dbReference>
<reference evidence="4 8" key="2">
    <citation type="submission" date="2018-10" db="EMBL/GenBank/DDBJ databases">
        <title>Genome seuquencing of Lactobacillus species.</title>
        <authorList>
            <person name="Baek C."/>
            <person name="Yi H."/>
        </authorList>
    </citation>
    <scope>NUCLEOTIDE SEQUENCE [LARGE SCALE GENOMIC DNA]</scope>
    <source>
        <strain evidence="4 8">DSM 10667</strain>
    </source>
</reference>
<evidence type="ECO:0000313" key="7">
    <source>
        <dbReference type="Proteomes" id="UP000236162"/>
    </source>
</evidence>
<evidence type="ECO:0000313" key="5">
    <source>
        <dbReference type="EMBL" id="GBF02900.1"/>
    </source>
</evidence>
<evidence type="ECO:0000313" key="8">
    <source>
        <dbReference type="Proteomes" id="UP000277896"/>
    </source>
</evidence>
<evidence type="ECO:0000256" key="2">
    <source>
        <dbReference type="PIRNR" id="PIRNR006276"/>
    </source>
</evidence>
<dbReference type="GO" id="GO:0005737">
    <property type="term" value="C:cytoplasm"/>
    <property type="evidence" value="ECO:0007669"/>
    <property type="project" value="UniProtKB-SubCell"/>
</dbReference>
<dbReference type="PANTHER" id="PTHR46268">
    <property type="entry name" value="STRESS RESPONSE PROTEIN NHAX"/>
    <property type="match status" value="1"/>
</dbReference>
<dbReference type="PIRSF" id="PIRSF006276">
    <property type="entry name" value="UspA"/>
    <property type="match status" value="1"/>
</dbReference>
<dbReference type="PRINTS" id="PR01438">
    <property type="entry name" value="UNVRSLSTRESS"/>
</dbReference>
<name>A0A098R982_9LACO</name>
<keyword evidence="7" id="KW-1185">Reference proteome</keyword>
<feature type="domain" description="UspA" evidence="3">
    <location>
        <begin position="9"/>
        <end position="147"/>
    </location>
</feature>
<reference evidence="5 7" key="1">
    <citation type="submission" date="2017-04" db="EMBL/GenBank/DDBJ databases">
        <title>In vitro and in silico characterization of Lactobacillus paraplantarum D2-1, a starter culture for soymilk fermentation.</title>
        <authorList>
            <person name="Endo A."/>
            <person name="Sasaki F."/>
            <person name="Maeno S."/>
            <person name="Kanesaki Y."/>
            <person name="Kubota E."/>
            <person name="Torres G.A."/>
            <person name="Tomita S."/>
            <person name="Nakagawa J."/>
        </authorList>
    </citation>
    <scope>NUCLEOTIDE SEQUENCE [LARGE SCALE GENOMIC DNA]</scope>
    <source>
        <strain evidence="5 7">D2-1</strain>
    </source>
</reference>
<dbReference type="Pfam" id="PF00582">
    <property type="entry name" value="Usp"/>
    <property type="match status" value="1"/>
</dbReference>
<dbReference type="PANTHER" id="PTHR46268:SF6">
    <property type="entry name" value="UNIVERSAL STRESS PROTEIN UP12"/>
    <property type="match status" value="1"/>
</dbReference>
<comment type="subcellular location">
    <subcellularLocation>
        <location evidence="2">Cytoplasm</location>
    </subcellularLocation>
</comment>
<dbReference type="Gene3D" id="3.40.50.620">
    <property type="entry name" value="HUPs"/>
    <property type="match status" value="1"/>
</dbReference>
<dbReference type="RefSeq" id="WP_021731839.1">
    <property type="nucleotide sequence ID" value="NZ_AVAI01000130.1"/>
</dbReference>
<protein>
    <recommendedName>
        <fullName evidence="2">Universal stress protein</fullName>
    </recommendedName>
</protein>
<comment type="similarity">
    <text evidence="1 2">Belongs to the universal stress protein A family.</text>
</comment>
<accession>A0A098R982</accession>
<dbReference type="SUPFAM" id="SSF52402">
    <property type="entry name" value="Adenine nucleotide alpha hydrolases-like"/>
    <property type="match status" value="1"/>
</dbReference>
<dbReference type="InterPro" id="IPR006016">
    <property type="entry name" value="UspA"/>
</dbReference>
<evidence type="ECO:0000259" key="3">
    <source>
        <dbReference type="Pfam" id="PF00582"/>
    </source>
</evidence>
<proteinExistence type="inferred from homology"/>
<dbReference type="EMBL" id="BDOR01000017">
    <property type="protein sequence ID" value="GBF02900.1"/>
    <property type="molecule type" value="Genomic_DNA"/>
</dbReference>
<dbReference type="KEGG" id="lpx:ASU28_02630"/>
<dbReference type="HOGENOM" id="CLU_049301_16_0_9"/>